<name>A0A8J6AY57_ELECQ</name>
<gene>
    <name evidence="1" type="ORF">GDO78_013696</name>
</gene>
<organism evidence="1 2">
    <name type="scientific">Eleutherodactylus coqui</name>
    <name type="common">Puerto Rican coqui</name>
    <dbReference type="NCBI Taxonomy" id="57060"/>
    <lineage>
        <taxon>Eukaryota</taxon>
        <taxon>Metazoa</taxon>
        <taxon>Chordata</taxon>
        <taxon>Craniata</taxon>
        <taxon>Vertebrata</taxon>
        <taxon>Euteleostomi</taxon>
        <taxon>Amphibia</taxon>
        <taxon>Batrachia</taxon>
        <taxon>Anura</taxon>
        <taxon>Neobatrachia</taxon>
        <taxon>Hyloidea</taxon>
        <taxon>Eleutherodactylidae</taxon>
        <taxon>Eleutherodactylinae</taxon>
        <taxon>Eleutherodactylus</taxon>
        <taxon>Eleutherodactylus</taxon>
    </lineage>
</organism>
<dbReference type="Proteomes" id="UP000770717">
    <property type="component" value="Unassembled WGS sequence"/>
</dbReference>
<reference evidence="1" key="1">
    <citation type="thesis" date="2020" institute="ProQuest LLC" country="789 East Eisenhower Parkway, Ann Arbor, MI, USA">
        <title>Comparative Genomics and Chromosome Evolution.</title>
        <authorList>
            <person name="Mudd A.B."/>
        </authorList>
    </citation>
    <scope>NUCLEOTIDE SEQUENCE</scope>
    <source>
        <strain evidence="1">HN-11 Male</strain>
        <tissue evidence="1">Kidney and liver</tissue>
    </source>
</reference>
<proteinExistence type="predicted"/>
<keyword evidence="2" id="KW-1185">Reference proteome</keyword>
<sequence>MNLPIVTSTTGVTNYIIRVILQVPMLQLLTHSSMAPGVQTFSSRMRGIPGAAGSLARVPPSILYSLPASLWAHAWRYPPPIDM</sequence>
<protein>
    <submittedName>
        <fullName evidence="1">Uncharacterized protein</fullName>
    </submittedName>
</protein>
<dbReference type="AlphaFoldDB" id="A0A8J6AY57"/>
<dbReference type="EMBL" id="WNTK01102213">
    <property type="protein sequence ID" value="KAG9460187.1"/>
    <property type="molecule type" value="Genomic_DNA"/>
</dbReference>
<comment type="caution">
    <text evidence="1">The sequence shown here is derived from an EMBL/GenBank/DDBJ whole genome shotgun (WGS) entry which is preliminary data.</text>
</comment>
<evidence type="ECO:0000313" key="2">
    <source>
        <dbReference type="Proteomes" id="UP000770717"/>
    </source>
</evidence>
<accession>A0A8J6AY57</accession>
<evidence type="ECO:0000313" key="1">
    <source>
        <dbReference type="EMBL" id="KAG9460187.1"/>
    </source>
</evidence>